<gene>
    <name evidence="2" type="ORF">HAX54_033625</name>
</gene>
<feature type="compositionally biased region" description="Polar residues" evidence="1">
    <location>
        <begin position="1"/>
        <end position="11"/>
    </location>
</feature>
<sequence length="101" mass="11541">MKEQLANNGGNQRDKTPTRGDNIPVGGKQSKERLQREISTSSFINHNSHYPRWSKMEFLRFFGESDLVRRGSCPVELVIYKIQAVHSTTNLERICGSFGEK</sequence>
<organism evidence="2 3">
    <name type="scientific">Datura stramonium</name>
    <name type="common">Jimsonweed</name>
    <name type="synonym">Common thornapple</name>
    <dbReference type="NCBI Taxonomy" id="4076"/>
    <lineage>
        <taxon>Eukaryota</taxon>
        <taxon>Viridiplantae</taxon>
        <taxon>Streptophyta</taxon>
        <taxon>Embryophyta</taxon>
        <taxon>Tracheophyta</taxon>
        <taxon>Spermatophyta</taxon>
        <taxon>Magnoliopsida</taxon>
        <taxon>eudicotyledons</taxon>
        <taxon>Gunneridae</taxon>
        <taxon>Pentapetalae</taxon>
        <taxon>asterids</taxon>
        <taxon>lamiids</taxon>
        <taxon>Solanales</taxon>
        <taxon>Solanaceae</taxon>
        <taxon>Solanoideae</taxon>
        <taxon>Datureae</taxon>
        <taxon>Datura</taxon>
    </lineage>
</organism>
<feature type="non-terminal residue" evidence="2">
    <location>
        <position position="101"/>
    </location>
</feature>
<proteinExistence type="predicted"/>
<comment type="caution">
    <text evidence="2">The sequence shown here is derived from an EMBL/GenBank/DDBJ whole genome shotgun (WGS) entry which is preliminary data.</text>
</comment>
<evidence type="ECO:0000313" key="2">
    <source>
        <dbReference type="EMBL" id="MCD9644997.1"/>
    </source>
</evidence>
<protein>
    <submittedName>
        <fullName evidence="2">Uncharacterized protein</fullName>
    </submittedName>
</protein>
<dbReference type="Proteomes" id="UP000823775">
    <property type="component" value="Unassembled WGS sequence"/>
</dbReference>
<reference evidence="2 3" key="1">
    <citation type="journal article" date="2021" name="BMC Genomics">
        <title>Datura genome reveals duplications of psychoactive alkaloid biosynthetic genes and high mutation rate following tissue culture.</title>
        <authorList>
            <person name="Rajewski A."/>
            <person name="Carter-House D."/>
            <person name="Stajich J."/>
            <person name="Litt A."/>
        </authorList>
    </citation>
    <scope>NUCLEOTIDE SEQUENCE [LARGE SCALE GENOMIC DNA]</scope>
    <source>
        <strain evidence="2">AR-01</strain>
    </source>
</reference>
<feature type="region of interest" description="Disordered" evidence="1">
    <location>
        <begin position="1"/>
        <end position="40"/>
    </location>
</feature>
<dbReference type="EMBL" id="JACEIK010004307">
    <property type="protein sequence ID" value="MCD9644997.1"/>
    <property type="molecule type" value="Genomic_DNA"/>
</dbReference>
<accession>A0ABS8VEX0</accession>
<keyword evidence="3" id="KW-1185">Reference proteome</keyword>
<name>A0ABS8VEX0_DATST</name>
<evidence type="ECO:0000256" key="1">
    <source>
        <dbReference type="SAM" id="MobiDB-lite"/>
    </source>
</evidence>
<evidence type="ECO:0000313" key="3">
    <source>
        <dbReference type="Proteomes" id="UP000823775"/>
    </source>
</evidence>